<evidence type="ECO:0000256" key="1">
    <source>
        <dbReference type="SAM" id="Phobius"/>
    </source>
</evidence>
<gene>
    <name evidence="2" type="ORF">ElyMa_003778400</name>
</gene>
<proteinExistence type="predicted"/>
<dbReference type="AlphaFoldDB" id="A0AAV4FAF1"/>
<feature type="transmembrane region" description="Helical" evidence="1">
    <location>
        <begin position="72"/>
        <end position="96"/>
    </location>
</feature>
<sequence length="120" mass="12325">MVKTILSTGLDFPLQSIYSAQRALSGSSRLELASSAHSTEKVVVVVSAAASAAAAAAAVVVVVVVVVVVEVVVVVVVAVVAAVTATKMVAVVVGLFKDKETLKIVSAKTYDEAEYNVDMF</sequence>
<comment type="caution">
    <text evidence="2">The sequence shown here is derived from an EMBL/GenBank/DDBJ whole genome shotgun (WGS) entry which is preliminary data.</text>
</comment>
<dbReference type="Proteomes" id="UP000762676">
    <property type="component" value="Unassembled WGS sequence"/>
</dbReference>
<keyword evidence="1" id="KW-1133">Transmembrane helix</keyword>
<keyword evidence="1" id="KW-0812">Transmembrane</keyword>
<protein>
    <submittedName>
        <fullName evidence="2">Uncharacterized protein</fullName>
    </submittedName>
</protein>
<name>A0AAV4FAF1_9GAST</name>
<organism evidence="2 3">
    <name type="scientific">Elysia marginata</name>
    <dbReference type="NCBI Taxonomy" id="1093978"/>
    <lineage>
        <taxon>Eukaryota</taxon>
        <taxon>Metazoa</taxon>
        <taxon>Spiralia</taxon>
        <taxon>Lophotrochozoa</taxon>
        <taxon>Mollusca</taxon>
        <taxon>Gastropoda</taxon>
        <taxon>Heterobranchia</taxon>
        <taxon>Euthyneura</taxon>
        <taxon>Panpulmonata</taxon>
        <taxon>Sacoglossa</taxon>
        <taxon>Placobranchoidea</taxon>
        <taxon>Plakobranchidae</taxon>
        <taxon>Elysia</taxon>
    </lineage>
</organism>
<accession>A0AAV4FAF1</accession>
<evidence type="ECO:0000313" key="3">
    <source>
        <dbReference type="Proteomes" id="UP000762676"/>
    </source>
</evidence>
<feature type="transmembrane region" description="Helical" evidence="1">
    <location>
        <begin position="42"/>
        <end position="66"/>
    </location>
</feature>
<dbReference type="EMBL" id="BMAT01007734">
    <property type="protein sequence ID" value="GFR70197.1"/>
    <property type="molecule type" value="Genomic_DNA"/>
</dbReference>
<reference evidence="2 3" key="1">
    <citation type="journal article" date="2021" name="Elife">
        <title>Chloroplast acquisition without the gene transfer in kleptoplastic sea slugs, Plakobranchus ocellatus.</title>
        <authorList>
            <person name="Maeda T."/>
            <person name="Takahashi S."/>
            <person name="Yoshida T."/>
            <person name="Shimamura S."/>
            <person name="Takaki Y."/>
            <person name="Nagai Y."/>
            <person name="Toyoda A."/>
            <person name="Suzuki Y."/>
            <person name="Arimoto A."/>
            <person name="Ishii H."/>
            <person name="Satoh N."/>
            <person name="Nishiyama T."/>
            <person name="Hasebe M."/>
            <person name="Maruyama T."/>
            <person name="Minagawa J."/>
            <person name="Obokata J."/>
            <person name="Shigenobu S."/>
        </authorList>
    </citation>
    <scope>NUCLEOTIDE SEQUENCE [LARGE SCALE GENOMIC DNA]</scope>
</reference>
<keyword evidence="1" id="KW-0472">Membrane</keyword>
<keyword evidence="3" id="KW-1185">Reference proteome</keyword>
<evidence type="ECO:0000313" key="2">
    <source>
        <dbReference type="EMBL" id="GFR70197.1"/>
    </source>
</evidence>